<dbReference type="Proteomes" id="UP001234602">
    <property type="component" value="Unassembled WGS sequence"/>
</dbReference>
<dbReference type="PROSITE" id="PS51257">
    <property type="entry name" value="PROKAR_LIPOPROTEIN"/>
    <property type="match status" value="1"/>
</dbReference>
<dbReference type="AlphaFoldDB" id="A0AAW7INR3"/>
<feature type="chain" id="PRO_5043947580" description="Lipoprotein" evidence="1">
    <location>
        <begin position="23"/>
        <end position="184"/>
    </location>
</feature>
<evidence type="ECO:0000313" key="3">
    <source>
        <dbReference type="Proteomes" id="UP001234602"/>
    </source>
</evidence>
<dbReference type="RefSeq" id="WP_289319571.1">
    <property type="nucleotide sequence ID" value="NZ_JAUCEY010000008.1"/>
</dbReference>
<sequence>MAIIKKILSLLFLSVLFIGVVACNKDVVKENGEEKEGKPVQEENVVKIEEAEKLFNSYSTELYTIKDPSNPPTSDEIAEKAKGYLTEEQYNAEIANRKFQIPELVSKQINKSIEVQDVKLEEQSKNDDGTIDYLYTTTFKVYDENSSKMYEKKGELTLSTTNNELKIDREWSRGVKIDGLDGGL</sequence>
<protein>
    <recommendedName>
        <fullName evidence="4">Lipoprotein</fullName>
    </recommendedName>
</protein>
<gene>
    <name evidence="2" type="ORF">QUF89_06765</name>
</gene>
<name>A0AAW7INR3_9BACI</name>
<evidence type="ECO:0000313" key="2">
    <source>
        <dbReference type="EMBL" id="MDM5451903.1"/>
    </source>
</evidence>
<dbReference type="EMBL" id="JAUCEY010000008">
    <property type="protein sequence ID" value="MDM5451903.1"/>
    <property type="molecule type" value="Genomic_DNA"/>
</dbReference>
<accession>A0AAW7INR3</accession>
<feature type="signal peptide" evidence="1">
    <location>
        <begin position="1"/>
        <end position="22"/>
    </location>
</feature>
<reference evidence="2" key="1">
    <citation type="submission" date="2023-06" db="EMBL/GenBank/DDBJ databases">
        <title>Comparative genomics of Bacillaceae isolates and their secondary metabolite potential.</title>
        <authorList>
            <person name="Song L."/>
            <person name="Nielsen L.J."/>
            <person name="Mohite O."/>
            <person name="Xu X."/>
            <person name="Weber T."/>
            <person name="Kovacs A.T."/>
        </authorList>
    </citation>
    <scope>NUCLEOTIDE SEQUENCE</scope>
    <source>
        <strain evidence="2">D8_B_37</strain>
    </source>
</reference>
<organism evidence="2 3">
    <name type="scientific">Peribacillus simplex</name>
    <dbReference type="NCBI Taxonomy" id="1478"/>
    <lineage>
        <taxon>Bacteria</taxon>
        <taxon>Bacillati</taxon>
        <taxon>Bacillota</taxon>
        <taxon>Bacilli</taxon>
        <taxon>Bacillales</taxon>
        <taxon>Bacillaceae</taxon>
        <taxon>Peribacillus</taxon>
    </lineage>
</organism>
<proteinExistence type="predicted"/>
<keyword evidence="1" id="KW-0732">Signal</keyword>
<evidence type="ECO:0008006" key="4">
    <source>
        <dbReference type="Google" id="ProtNLM"/>
    </source>
</evidence>
<evidence type="ECO:0000256" key="1">
    <source>
        <dbReference type="SAM" id="SignalP"/>
    </source>
</evidence>
<comment type="caution">
    <text evidence="2">The sequence shown here is derived from an EMBL/GenBank/DDBJ whole genome shotgun (WGS) entry which is preliminary data.</text>
</comment>